<proteinExistence type="predicted"/>
<dbReference type="PANTHER" id="PTHR34776:SF1">
    <property type="entry name" value="F17F16.3 PROTEIN"/>
    <property type="match status" value="1"/>
</dbReference>
<organism evidence="2 3">
    <name type="scientific">Marasmius crinis-equi</name>
    <dbReference type="NCBI Taxonomy" id="585013"/>
    <lineage>
        <taxon>Eukaryota</taxon>
        <taxon>Fungi</taxon>
        <taxon>Dikarya</taxon>
        <taxon>Basidiomycota</taxon>
        <taxon>Agaricomycotina</taxon>
        <taxon>Agaricomycetes</taxon>
        <taxon>Agaricomycetidae</taxon>
        <taxon>Agaricales</taxon>
        <taxon>Marasmiineae</taxon>
        <taxon>Marasmiaceae</taxon>
        <taxon>Marasmius</taxon>
    </lineage>
</organism>
<sequence>MPTTRRQAALEKGGDTQQIHAPAPKSKAKTERKAQPKPSVKRTTTQDETKEPPKKKAKSDAQNPDKKAESEEQVTSGIGTIERGHIYFFYRLKVQHETAESLDDVKNFHMVLIPRPPEFATPDDSKHESGVKEEDEMRLVSPGADAVPASAPISQHKKYRLVTIGKKKLPEASSGGSGRGRKDTFWATVTKVGDDLDALEKGLGDKTYETKTRGTRHEEPARLVGRGGYAIVNNNPSVPSKRETHLGYHISHPAEIQDSSVQAVLGIHIASSFILQVKNPLAPASFPRQAGASGAEYPENIMESVFRKGGGKKGRESYGLRFASCETTELLDYEGAQLLLIAAREGEEGLETSLGDDRGHGRFSILGSHTSVSSIFGNSPKE</sequence>
<dbReference type="Proteomes" id="UP001465976">
    <property type="component" value="Unassembled WGS sequence"/>
</dbReference>
<evidence type="ECO:0000256" key="1">
    <source>
        <dbReference type="SAM" id="MobiDB-lite"/>
    </source>
</evidence>
<keyword evidence="3" id="KW-1185">Reference proteome</keyword>
<feature type="region of interest" description="Disordered" evidence="1">
    <location>
        <begin position="1"/>
        <end position="76"/>
    </location>
</feature>
<reference evidence="2 3" key="1">
    <citation type="submission" date="2024-02" db="EMBL/GenBank/DDBJ databases">
        <title>A draft genome for the cacao thread blight pathogen Marasmius crinis-equi.</title>
        <authorList>
            <person name="Cohen S.P."/>
            <person name="Baruah I.K."/>
            <person name="Amoako-Attah I."/>
            <person name="Bukari Y."/>
            <person name="Meinhardt L.W."/>
            <person name="Bailey B.A."/>
        </authorList>
    </citation>
    <scope>NUCLEOTIDE SEQUENCE [LARGE SCALE GENOMIC DNA]</scope>
    <source>
        <strain evidence="2 3">GH-76</strain>
    </source>
</reference>
<evidence type="ECO:0000313" key="3">
    <source>
        <dbReference type="Proteomes" id="UP001465976"/>
    </source>
</evidence>
<dbReference type="PANTHER" id="PTHR34776">
    <property type="entry name" value="F17F16.3 PROTEIN"/>
    <property type="match status" value="1"/>
</dbReference>
<accession>A0ABR3FX16</accession>
<dbReference type="EMBL" id="JBAHYK010000044">
    <property type="protein sequence ID" value="KAL0579935.1"/>
    <property type="molecule type" value="Genomic_DNA"/>
</dbReference>
<gene>
    <name evidence="2" type="ORF">V5O48_002106</name>
</gene>
<feature type="compositionally biased region" description="Basic and acidic residues" evidence="1">
    <location>
        <begin position="44"/>
        <end position="54"/>
    </location>
</feature>
<comment type="caution">
    <text evidence="2">The sequence shown here is derived from an EMBL/GenBank/DDBJ whole genome shotgun (WGS) entry which is preliminary data.</text>
</comment>
<protein>
    <submittedName>
        <fullName evidence="2">Uncharacterized protein</fullName>
    </submittedName>
</protein>
<evidence type="ECO:0000313" key="2">
    <source>
        <dbReference type="EMBL" id="KAL0579935.1"/>
    </source>
</evidence>
<name>A0ABR3FX16_9AGAR</name>